<dbReference type="PIRSF" id="PIRSF000164">
    <property type="entry name" value="DHO_oxidase"/>
    <property type="match status" value="1"/>
</dbReference>
<gene>
    <name evidence="8" type="ORF">IAA73_12010</name>
</gene>
<keyword evidence="5" id="KW-0665">Pyrimidine biosynthesis</keyword>
<dbReference type="Gene3D" id="3.20.20.70">
    <property type="entry name" value="Aldolase class I"/>
    <property type="match status" value="1"/>
</dbReference>
<evidence type="ECO:0000313" key="8">
    <source>
        <dbReference type="EMBL" id="MBO8461035.1"/>
    </source>
</evidence>
<dbReference type="EMBL" id="JADIMG010000111">
    <property type="protein sequence ID" value="MBO8461035.1"/>
    <property type="molecule type" value="Genomic_DNA"/>
</dbReference>
<dbReference type="InterPro" id="IPR013785">
    <property type="entry name" value="Aldolase_TIM"/>
</dbReference>
<sequence length="324" mass="35856">MNKTTFAGLELKNPIIISSCGRTAKAENNKAFEDAGAAAVVLKSLFEENITRETEHLSHSTDHTEAADYMQSYIRSHALADYIQLIKDSKKLCTIPVIASINCHSKGEWIDFAKSIQEAGADALELNIMGVPDFKSYKVGDYEQLHLDIVSKVRKEVNIPLIVKLGSNITNPVALIEQLKIYGANAVVLFNRSYQPDINIDTMEFKAGSLLSNSSDLPNSLRWTGIASALVNGMDYAISGGVHSGEDVVKAILSGASVVEVTSAIYKNGNGWIHQALEQLTEWQKKHHYQNIDEFKGRMNAAAIDNPDFWLRTQFLKYFASNED</sequence>
<organism evidence="8 9">
    <name type="scientific">Candidatus Gallipaludibacter merdavium</name>
    <dbReference type="NCBI Taxonomy" id="2840839"/>
    <lineage>
        <taxon>Bacteria</taxon>
        <taxon>Pseudomonadati</taxon>
        <taxon>Bacteroidota</taxon>
        <taxon>Bacteroidia</taxon>
        <taxon>Bacteroidales</taxon>
        <taxon>Candidatus Gallipaludibacter</taxon>
    </lineage>
</organism>
<dbReference type="NCBIfam" id="NF005741">
    <property type="entry name" value="PRK07565.1"/>
    <property type="match status" value="1"/>
</dbReference>
<evidence type="ECO:0000256" key="3">
    <source>
        <dbReference type="ARBA" id="ARBA00022630"/>
    </source>
</evidence>
<dbReference type="AlphaFoldDB" id="A0A9D9HW31"/>
<keyword evidence="4" id="KW-0288">FMN</keyword>
<comment type="pathway">
    <text evidence="2">Pyrimidine metabolism; UMP biosynthesis via de novo pathway.</text>
</comment>
<evidence type="ECO:0000256" key="4">
    <source>
        <dbReference type="ARBA" id="ARBA00022643"/>
    </source>
</evidence>
<protein>
    <submittedName>
        <fullName evidence="8">Dihydroorotate dehydrogenase-like protein</fullName>
    </submittedName>
</protein>
<keyword evidence="6" id="KW-0560">Oxidoreductase</keyword>
<dbReference type="InterPro" id="IPR005720">
    <property type="entry name" value="Dihydroorotate_DH_cat"/>
</dbReference>
<dbReference type="Proteomes" id="UP000823641">
    <property type="component" value="Unassembled WGS sequence"/>
</dbReference>
<dbReference type="SUPFAM" id="SSF51395">
    <property type="entry name" value="FMN-linked oxidoreductases"/>
    <property type="match status" value="1"/>
</dbReference>
<evidence type="ECO:0000256" key="2">
    <source>
        <dbReference type="ARBA" id="ARBA00004725"/>
    </source>
</evidence>
<name>A0A9D9HW31_9BACT</name>
<dbReference type="InterPro" id="IPR050074">
    <property type="entry name" value="DHO_dehydrogenase"/>
</dbReference>
<comment type="cofactor">
    <cofactor evidence="1">
        <name>FMN</name>
        <dbReference type="ChEBI" id="CHEBI:58210"/>
    </cofactor>
</comment>
<evidence type="ECO:0000256" key="5">
    <source>
        <dbReference type="ARBA" id="ARBA00022975"/>
    </source>
</evidence>
<dbReference type="GO" id="GO:0006207">
    <property type="term" value="P:'de novo' pyrimidine nucleobase biosynthetic process"/>
    <property type="evidence" value="ECO:0007669"/>
    <property type="project" value="TreeGrafter"/>
</dbReference>
<dbReference type="PANTHER" id="PTHR48109">
    <property type="entry name" value="DIHYDROOROTATE DEHYDROGENASE (QUINONE), MITOCHONDRIAL-RELATED"/>
    <property type="match status" value="1"/>
</dbReference>
<dbReference type="GO" id="GO:0006222">
    <property type="term" value="P:UMP biosynthetic process"/>
    <property type="evidence" value="ECO:0007669"/>
    <property type="project" value="InterPro"/>
</dbReference>
<evidence type="ECO:0000313" key="9">
    <source>
        <dbReference type="Proteomes" id="UP000823641"/>
    </source>
</evidence>
<accession>A0A9D9HW31</accession>
<reference evidence="8" key="2">
    <citation type="journal article" date="2021" name="PeerJ">
        <title>Extensive microbial diversity within the chicken gut microbiome revealed by metagenomics and culture.</title>
        <authorList>
            <person name="Gilroy R."/>
            <person name="Ravi A."/>
            <person name="Getino M."/>
            <person name="Pursley I."/>
            <person name="Horton D.L."/>
            <person name="Alikhan N.F."/>
            <person name="Baker D."/>
            <person name="Gharbi K."/>
            <person name="Hall N."/>
            <person name="Watson M."/>
            <person name="Adriaenssens E.M."/>
            <person name="Foster-Nyarko E."/>
            <person name="Jarju S."/>
            <person name="Secka A."/>
            <person name="Antonio M."/>
            <person name="Oren A."/>
            <person name="Chaudhuri R.R."/>
            <person name="La Ragione R."/>
            <person name="Hildebrand F."/>
            <person name="Pallen M.J."/>
        </authorList>
    </citation>
    <scope>NUCLEOTIDE SEQUENCE</scope>
    <source>
        <strain evidence="8">G3-3990</strain>
    </source>
</reference>
<keyword evidence="3" id="KW-0285">Flavoprotein</keyword>
<dbReference type="GO" id="GO:0004152">
    <property type="term" value="F:dihydroorotate dehydrogenase activity"/>
    <property type="evidence" value="ECO:0007669"/>
    <property type="project" value="InterPro"/>
</dbReference>
<dbReference type="InterPro" id="IPR012135">
    <property type="entry name" value="Dihydroorotate_DH_1_2"/>
</dbReference>
<proteinExistence type="predicted"/>
<evidence type="ECO:0000256" key="6">
    <source>
        <dbReference type="ARBA" id="ARBA00023002"/>
    </source>
</evidence>
<dbReference type="GO" id="GO:0005737">
    <property type="term" value="C:cytoplasm"/>
    <property type="evidence" value="ECO:0007669"/>
    <property type="project" value="InterPro"/>
</dbReference>
<evidence type="ECO:0000259" key="7">
    <source>
        <dbReference type="Pfam" id="PF01180"/>
    </source>
</evidence>
<comment type="caution">
    <text evidence="8">The sequence shown here is derived from an EMBL/GenBank/DDBJ whole genome shotgun (WGS) entry which is preliminary data.</text>
</comment>
<dbReference type="Pfam" id="PF01180">
    <property type="entry name" value="DHO_dh"/>
    <property type="match status" value="1"/>
</dbReference>
<reference evidence="8" key="1">
    <citation type="submission" date="2020-10" db="EMBL/GenBank/DDBJ databases">
        <authorList>
            <person name="Gilroy R."/>
        </authorList>
    </citation>
    <scope>NUCLEOTIDE SEQUENCE</scope>
    <source>
        <strain evidence="8">G3-3990</strain>
    </source>
</reference>
<evidence type="ECO:0000256" key="1">
    <source>
        <dbReference type="ARBA" id="ARBA00001917"/>
    </source>
</evidence>
<dbReference type="PANTHER" id="PTHR48109:SF3">
    <property type="entry name" value="SLL0744 PROTEIN"/>
    <property type="match status" value="1"/>
</dbReference>
<feature type="domain" description="Dihydroorotate dehydrogenase catalytic" evidence="7">
    <location>
        <begin position="3"/>
        <end position="282"/>
    </location>
</feature>